<reference evidence="2 3" key="1">
    <citation type="journal article" date="2019" name="Int. J. Syst. Evol. Microbiol.">
        <title>The Global Catalogue of Microorganisms (GCM) 10K type strain sequencing project: providing services to taxonomists for standard genome sequencing and annotation.</title>
        <authorList>
            <consortium name="The Broad Institute Genomics Platform"/>
            <consortium name="The Broad Institute Genome Sequencing Center for Infectious Disease"/>
            <person name="Wu L."/>
            <person name="Ma J."/>
        </authorList>
    </citation>
    <scope>NUCLEOTIDE SEQUENCE [LARGE SCALE GENOMIC DNA]</scope>
    <source>
        <strain evidence="2 3">JCM 4316</strain>
    </source>
</reference>
<dbReference type="EMBL" id="BAAASD010000002">
    <property type="protein sequence ID" value="GAA2327526.1"/>
    <property type="molecule type" value="Genomic_DNA"/>
</dbReference>
<accession>A0ABN3FCX1</accession>
<organism evidence="2 3">
    <name type="scientific">Streptomyces cuspidosporus</name>
    <dbReference type="NCBI Taxonomy" id="66882"/>
    <lineage>
        <taxon>Bacteria</taxon>
        <taxon>Bacillati</taxon>
        <taxon>Actinomycetota</taxon>
        <taxon>Actinomycetes</taxon>
        <taxon>Kitasatosporales</taxon>
        <taxon>Streptomycetaceae</taxon>
        <taxon>Streptomyces</taxon>
    </lineage>
</organism>
<keyword evidence="3" id="KW-1185">Reference proteome</keyword>
<dbReference type="Proteomes" id="UP001500253">
    <property type="component" value="Unassembled WGS sequence"/>
</dbReference>
<proteinExistence type="predicted"/>
<sequence>MAEWLERYGNSLKVGHVPRALVFGHRAVRCGRSAGSVLCHKTSSGSPRHPGLGGGAITTPDSGPGPTVSRATAEEG</sequence>
<protein>
    <submittedName>
        <fullName evidence="2">Uncharacterized protein</fullName>
    </submittedName>
</protein>
<feature type="region of interest" description="Disordered" evidence="1">
    <location>
        <begin position="39"/>
        <end position="76"/>
    </location>
</feature>
<name>A0ABN3FCX1_9ACTN</name>
<comment type="caution">
    <text evidence="2">The sequence shown here is derived from an EMBL/GenBank/DDBJ whole genome shotgun (WGS) entry which is preliminary data.</text>
</comment>
<gene>
    <name evidence="2" type="ORF">GCM10010246_06760</name>
</gene>
<evidence type="ECO:0000313" key="3">
    <source>
        <dbReference type="Proteomes" id="UP001500253"/>
    </source>
</evidence>
<evidence type="ECO:0000256" key="1">
    <source>
        <dbReference type="SAM" id="MobiDB-lite"/>
    </source>
</evidence>
<evidence type="ECO:0000313" key="2">
    <source>
        <dbReference type="EMBL" id="GAA2327526.1"/>
    </source>
</evidence>